<dbReference type="OrthoDB" id="285635at2157"/>
<dbReference type="Proteomes" id="UP000199114">
    <property type="component" value="Unassembled WGS sequence"/>
</dbReference>
<name>A0A1H9BE29_9EURY</name>
<organism evidence="1 2">
    <name type="scientific">Natrinema salaciae</name>
    <dbReference type="NCBI Taxonomy" id="1186196"/>
    <lineage>
        <taxon>Archaea</taxon>
        <taxon>Methanobacteriati</taxon>
        <taxon>Methanobacteriota</taxon>
        <taxon>Stenosarchaea group</taxon>
        <taxon>Halobacteria</taxon>
        <taxon>Halobacteriales</taxon>
        <taxon>Natrialbaceae</taxon>
        <taxon>Natrinema</taxon>
    </lineage>
</organism>
<dbReference type="Gene3D" id="1.10.10.10">
    <property type="entry name" value="Winged helix-like DNA-binding domain superfamily/Winged helix DNA-binding domain"/>
    <property type="match status" value="1"/>
</dbReference>
<dbReference type="EMBL" id="FOFD01000001">
    <property type="protein sequence ID" value="SEP87129.1"/>
    <property type="molecule type" value="Genomic_DNA"/>
</dbReference>
<dbReference type="STRING" id="1186196.SAMN04489841_0716"/>
<evidence type="ECO:0008006" key="3">
    <source>
        <dbReference type="Google" id="ProtNLM"/>
    </source>
</evidence>
<accession>A0A1H9BE29</accession>
<gene>
    <name evidence="1" type="ORF">SAMN04489841_0716</name>
</gene>
<proteinExistence type="predicted"/>
<evidence type="ECO:0000313" key="2">
    <source>
        <dbReference type="Proteomes" id="UP000199114"/>
    </source>
</evidence>
<dbReference type="InterPro" id="IPR036388">
    <property type="entry name" value="WH-like_DNA-bd_sf"/>
</dbReference>
<reference evidence="2" key="1">
    <citation type="submission" date="2016-10" db="EMBL/GenBank/DDBJ databases">
        <authorList>
            <person name="Varghese N."/>
            <person name="Submissions S."/>
        </authorList>
    </citation>
    <scope>NUCLEOTIDE SEQUENCE [LARGE SCALE GENOMIC DNA]</scope>
    <source>
        <strain evidence="2">DSM 25055</strain>
    </source>
</reference>
<evidence type="ECO:0000313" key="1">
    <source>
        <dbReference type="EMBL" id="SEP87129.1"/>
    </source>
</evidence>
<sequence length="86" mass="9800">MRVSADWMVLADDRILEFLDENGPRSPTKIKEEGPIPFSRQHINNRCMKLEEYGLTQNIGNGVYTITDDGERYLQGELDARTLAGE</sequence>
<keyword evidence="2" id="KW-1185">Reference proteome</keyword>
<protein>
    <recommendedName>
        <fullName evidence="3">Winged helix-turn-helix</fullName>
    </recommendedName>
</protein>
<dbReference type="AlphaFoldDB" id="A0A1H9BE29"/>